<keyword evidence="4" id="KW-1185">Reference proteome</keyword>
<feature type="domain" description="FIST C-domain" evidence="2">
    <location>
        <begin position="242"/>
        <end position="371"/>
    </location>
</feature>
<dbReference type="Pfam" id="PF10442">
    <property type="entry name" value="FIST_C"/>
    <property type="match status" value="1"/>
</dbReference>
<gene>
    <name evidence="3" type="ORF">IQ24_02954</name>
</gene>
<evidence type="ECO:0000259" key="1">
    <source>
        <dbReference type="SMART" id="SM00897"/>
    </source>
</evidence>
<feature type="domain" description="FIST" evidence="1">
    <location>
        <begin position="41"/>
        <end position="241"/>
    </location>
</feature>
<dbReference type="SMART" id="SM01204">
    <property type="entry name" value="FIST_C"/>
    <property type="match status" value="1"/>
</dbReference>
<sequence length="390" mass="41368">MTPDRLEIAEGAGADMTPRSASVAADHPDPAAGLARGLGPGPFALVILFVSIEAQLDPLLKTSAASFPGAQIIGCTTAGEITETGYQTGQIVAMGFPAAGFAVELLMIEHLDRLETRDLVSQLLAARQALGRRAEAFPHELAIMLVDGISGREEALIAALAAGLGQVPMIGGSAGDAGFFRDARVLANGRRLDSGAVLCLMRSKGAFRHFSLDATRPSSARMIVTGADPINRVVTRINDEPAALEYARLLNIPPEALSPFIFATQPVMVRAGGRYHVRAIRRATADHGLAFYGAIAEGMVLTIAEPEDMTEHLTRTLAGMFGTRKPEMILGFDCIFRRIDAEGRQKLGEVSRVLSANRVIGFSTYGEQFGGLHVNQTLTGVAFFSADDPA</sequence>
<accession>A0A562NH35</accession>
<proteinExistence type="predicted"/>
<organism evidence="3 4">
    <name type="scientific">Paracoccus sulfuroxidans</name>
    <dbReference type="NCBI Taxonomy" id="384678"/>
    <lineage>
        <taxon>Bacteria</taxon>
        <taxon>Pseudomonadati</taxon>
        <taxon>Pseudomonadota</taxon>
        <taxon>Alphaproteobacteria</taxon>
        <taxon>Rhodobacterales</taxon>
        <taxon>Paracoccaceae</taxon>
        <taxon>Paracoccus</taxon>
    </lineage>
</organism>
<evidence type="ECO:0008006" key="5">
    <source>
        <dbReference type="Google" id="ProtNLM"/>
    </source>
</evidence>
<dbReference type="AlphaFoldDB" id="A0A562NH35"/>
<comment type="caution">
    <text evidence="3">The sequence shown here is derived from an EMBL/GenBank/DDBJ whole genome shotgun (WGS) entry which is preliminary data.</text>
</comment>
<dbReference type="Pfam" id="PF08495">
    <property type="entry name" value="FIST"/>
    <property type="match status" value="1"/>
</dbReference>
<name>A0A562NH35_9RHOB</name>
<evidence type="ECO:0000313" key="3">
    <source>
        <dbReference type="EMBL" id="TWI31502.1"/>
    </source>
</evidence>
<protein>
    <recommendedName>
        <fullName evidence="5">GfdT protein</fullName>
    </recommendedName>
</protein>
<dbReference type="Proteomes" id="UP000316225">
    <property type="component" value="Unassembled WGS sequence"/>
</dbReference>
<dbReference type="SMART" id="SM00897">
    <property type="entry name" value="FIST"/>
    <property type="match status" value="1"/>
</dbReference>
<dbReference type="InterPro" id="IPR019494">
    <property type="entry name" value="FIST_C"/>
</dbReference>
<reference evidence="3 4" key="1">
    <citation type="journal article" date="2015" name="Stand. Genomic Sci.">
        <title>Genomic Encyclopedia of Bacterial and Archaeal Type Strains, Phase III: the genomes of soil and plant-associated and newly described type strains.</title>
        <authorList>
            <person name="Whitman W.B."/>
            <person name="Woyke T."/>
            <person name="Klenk H.P."/>
            <person name="Zhou Y."/>
            <person name="Lilburn T.G."/>
            <person name="Beck B.J."/>
            <person name="De Vos P."/>
            <person name="Vandamme P."/>
            <person name="Eisen J.A."/>
            <person name="Garrity G."/>
            <person name="Hugenholtz P."/>
            <person name="Kyrpides N.C."/>
        </authorList>
    </citation>
    <scope>NUCLEOTIDE SEQUENCE [LARGE SCALE GENOMIC DNA]</scope>
    <source>
        <strain evidence="3 4">CGMCC 1.5364</strain>
    </source>
</reference>
<dbReference type="InterPro" id="IPR013702">
    <property type="entry name" value="FIST_domain_N"/>
</dbReference>
<dbReference type="RefSeq" id="WP_145399044.1">
    <property type="nucleotide sequence ID" value="NZ_VLKU01000009.1"/>
</dbReference>
<dbReference type="EMBL" id="VLKU01000009">
    <property type="protein sequence ID" value="TWI31502.1"/>
    <property type="molecule type" value="Genomic_DNA"/>
</dbReference>
<dbReference type="PANTHER" id="PTHR40252">
    <property type="entry name" value="BLR0328 PROTEIN"/>
    <property type="match status" value="1"/>
</dbReference>
<evidence type="ECO:0000313" key="4">
    <source>
        <dbReference type="Proteomes" id="UP000316225"/>
    </source>
</evidence>
<dbReference type="OrthoDB" id="9807948at2"/>
<evidence type="ECO:0000259" key="2">
    <source>
        <dbReference type="SMART" id="SM01204"/>
    </source>
</evidence>
<dbReference type="PANTHER" id="PTHR40252:SF2">
    <property type="entry name" value="BLR0328 PROTEIN"/>
    <property type="match status" value="1"/>
</dbReference>